<dbReference type="OrthoDB" id="2980978at2759"/>
<reference evidence="3 4" key="1">
    <citation type="journal article" date="2015" name="Sci. Rep.">
        <title>Chromosome-level genome map provides insights into diverse defense mechanisms in the medicinal fungus Ganoderma sinense.</title>
        <authorList>
            <person name="Zhu Y."/>
            <person name="Xu J."/>
            <person name="Sun C."/>
            <person name="Zhou S."/>
            <person name="Xu H."/>
            <person name="Nelson D.R."/>
            <person name="Qian J."/>
            <person name="Song J."/>
            <person name="Luo H."/>
            <person name="Xiang L."/>
            <person name="Li Y."/>
            <person name="Xu Z."/>
            <person name="Ji A."/>
            <person name="Wang L."/>
            <person name="Lu S."/>
            <person name="Hayward A."/>
            <person name="Sun W."/>
            <person name="Li X."/>
            <person name="Schwartz D.C."/>
            <person name="Wang Y."/>
            <person name="Chen S."/>
        </authorList>
    </citation>
    <scope>NUCLEOTIDE SEQUENCE [LARGE SCALE GENOMIC DNA]</scope>
    <source>
        <strain evidence="3 4">ZZ0214-1</strain>
    </source>
</reference>
<dbReference type="AlphaFoldDB" id="A0A2G8SJ74"/>
<dbReference type="InterPro" id="IPR046496">
    <property type="entry name" value="DUF6589"/>
</dbReference>
<comment type="caution">
    <text evidence="3">The sequence shown here is derived from an EMBL/GenBank/DDBJ whole genome shotgun (WGS) entry which is preliminary data.</text>
</comment>
<protein>
    <recommendedName>
        <fullName evidence="2">DUF6589 domain-containing protein</fullName>
    </recommendedName>
</protein>
<accession>A0A2G8SJ74</accession>
<keyword evidence="4" id="KW-1185">Reference proteome</keyword>
<proteinExistence type="predicted"/>
<dbReference type="Pfam" id="PF20231">
    <property type="entry name" value="DUF6589"/>
    <property type="match status" value="1"/>
</dbReference>
<feature type="compositionally biased region" description="Pro residues" evidence="1">
    <location>
        <begin position="30"/>
        <end position="44"/>
    </location>
</feature>
<dbReference type="EMBL" id="AYKW01000006">
    <property type="protein sequence ID" value="PIL33824.1"/>
    <property type="molecule type" value="Genomic_DNA"/>
</dbReference>
<evidence type="ECO:0000313" key="4">
    <source>
        <dbReference type="Proteomes" id="UP000230002"/>
    </source>
</evidence>
<feature type="region of interest" description="Disordered" evidence="1">
    <location>
        <begin position="23"/>
        <end position="45"/>
    </location>
</feature>
<feature type="domain" description="DUF6589" evidence="2">
    <location>
        <begin position="381"/>
        <end position="702"/>
    </location>
</feature>
<name>A0A2G8SJ74_9APHY</name>
<evidence type="ECO:0000256" key="1">
    <source>
        <dbReference type="SAM" id="MobiDB-lite"/>
    </source>
</evidence>
<organism evidence="3 4">
    <name type="scientific">Ganoderma sinense ZZ0214-1</name>
    <dbReference type="NCBI Taxonomy" id="1077348"/>
    <lineage>
        <taxon>Eukaryota</taxon>
        <taxon>Fungi</taxon>
        <taxon>Dikarya</taxon>
        <taxon>Basidiomycota</taxon>
        <taxon>Agaricomycotina</taxon>
        <taxon>Agaricomycetes</taxon>
        <taxon>Polyporales</taxon>
        <taxon>Polyporaceae</taxon>
        <taxon>Ganoderma</taxon>
    </lineage>
</organism>
<dbReference type="Proteomes" id="UP000230002">
    <property type="component" value="Unassembled WGS sequence"/>
</dbReference>
<gene>
    <name evidence="3" type="ORF">GSI_03530</name>
</gene>
<sequence length="702" mass="80421">MFAEEDYFAFDNDPGNFDLDFDYLDSHQDPPLPPPPLVDPPPPAQARSDLYENYTRALRENIDLGGDTLEDRVLSCIAHMNSVGINLELFLNAIFWGDTRCTSNSKIRHERTVFMNSTSFSAVLHRWWNPPTYHHEGGGQERLREFVMDRAGEMLEKEVKTATPLFQLPQKTDPLSHENLTRINFRAFGTQLQCTGTPLLWRLLQRLAWTKRQQEKNTTKNPFHVILTIISMLFYSRSHDNAQLPVLWSIYLKACGVPARAFDVLHALGLVMSHKWTANAFASISRNASTDTRKAIREFPHFGSHDNLNIPMRVFSQRIANMNHFINASAATIYILPLEATLPPNIAQKVRDQRREGSKAHFPWESLYAAGDPDYPECDAACTRVAAQNRYQILRFLLESPVFTQYHYRDDPLLAAPPPTDLLPCGPEHVTKQHILQTVEIDESTYDGTDRLCNNIWLQQMGISEDDLRGLVEGKTVEILVWVGDQLTVERIRGLIRYRHDDVNTVERMDFYEPHFGWFHATMAFANSLHTQYLGTSAGIGLRKAFETLGRKGLMKQETKGVFYHHLDEALWHIGEAHFLSLWMEVAGVDDLGKLTSKTPRELVDILDRIVTDHASLEAVHRLNLVAPGERDEVKRQTVMFATDVLPYFNLREAVRIGDVGRMEDLLPTMLFRFAGGSNPKYTIEILELLQKLKCEWPPEFR</sequence>
<dbReference type="STRING" id="1077348.A0A2G8SJ74"/>
<evidence type="ECO:0000259" key="2">
    <source>
        <dbReference type="Pfam" id="PF20231"/>
    </source>
</evidence>
<evidence type="ECO:0000313" key="3">
    <source>
        <dbReference type="EMBL" id="PIL33824.1"/>
    </source>
</evidence>